<dbReference type="Pfam" id="PF07931">
    <property type="entry name" value="CPT"/>
    <property type="match status" value="1"/>
</dbReference>
<dbReference type="SUPFAM" id="SSF52540">
    <property type="entry name" value="P-loop containing nucleoside triphosphate hydrolases"/>
    <property type="match status" value="1"/>
</dbReference>
<gene>
    <name evidence="1" type="ORF">ABID19_004211</name>
</gene>
<accession>A0ABV2GSA6</accession>
<proteinExistence type="predicted"/>
<organism evidence="1 2">
    <name type="scientific">Mesorhizobium robiniae</name>
    <dbReference type="NCBI Taxonomy" id="559315"/>
    <lineage>
        <taxon>Bacteria</taxon>
        <taxon>Pseudomonadati</taxon>
        <taxon>Pseudomonadota</taxon>
        <taxon>Alphaproteobacteria</taxon>
        <taxon>Hyphomicrobiales</taxon>
        <taxon>Phyllobacteriaceae</taxon>
        <taxon>Mesorhizobium</taxon>
    </lineage>
</organism>
<dbReference type="PIRSF" id="PIRSF007531">
    <property type="entry name" value="CPT"/>
    <property type="match status" value="1"/>
</dbReference>
<dbReference type="InterPro" id="IPR012853">
    <property type="entry name" value="CPT"/>
</dbReference>
<keyword evidence="1" id="KW-0808">Transferase</keyword>
<dbReference type="EC" id="2.7.1.-" evidence="1"/>
<comment type="caution">
    <text evidence="1">The sequence shown here is derived from an EMBL/GenBank/DDBJ whole genome shotgun (WGS) entry which is preliminary data.</text>
</comment>
<protein>
    <submittedName>
        <fullName evidence="1">Chloramphenicol 3-O phosphotransferase</fullName>
        <ecNumber evidence="1">2.7.1.-</ecNumber>
    </submittedName>
</protein>
<keyword evidence="2" id="KW-1185">Reference proteome</keyword>
<dbReference type="GO" id="GO:0016740">
    <property type="term" value="F:transferase activity"/>
    <property type="evidence" value="ECO:0007669"/>
    <property type="project" value="UniProtKB-KW"/>
</dbReference>
<reference evidence="1 2" key="1">
    <citation type="submission" date="2024-06" db="EMBL/GenBank/DDBJ databases">
        <title>Genomic Encyclopedia of Type Strains, Phase IV (KMG-IV): sequencing the most valuable type-strain genomes for metagenomic binning, comparative biology and taxonomic classification.</title>
        <authorList>
            <person name="Goeker M."/>
        </authorList>
    </citation>
    <scope>NUCLEOTIDE SEQUENCE [LARGE SCALE GENOMIC DNA]</scope>
    <source>
        <strain evidence="1 2">DSM 100022</strain>
    </source>
</reference>
<dbReference type="InterPro" id="IPR027417">
    <property type="entry name" value="P-loop_NTPase"/>
</dbReference>
<evidence type="ECO:0000313" key="2">
    <source>
        <dbReference type="Proteomes" id="UP001549204"/>
    </source>
</evidence>
<name>A0ABV2GSA6_9HYPH</name>
<dbReference type="EMBL" id="JBEPMC010000007">
    <property type="protein sequence ID" value="MET3581165.1"/>
    <property type="molecule type" value="Genomic_DNA"/>
</dbReference>
<dbReference type="Gene3D" id="3.40.50.300">
    <property type="entry name" value="P-loop containing nucleotide triphosphate hydrolases"/>
    <property type="match status" value="1"/>
</dbReference>
<sequence length="183" mass="20206">MTAKIVLLNGVGSAGKSSIAKALQTMTTEPFLHVQMDAFVEMLPEALQNHADGFSYETVEEDGKPQVVIKTGPVGEQTLRGMRHAIAAMAAQGNNLIVDDVLCNGKMPEYLELLSKFALHLVGVFAPLDVLEAREIQRADRLPGLARWQYDRVHKNIGYDLEIDTSMLTPLECARRLKATFQL</sequence>
<dbReference type="Proteomes" id="UP001549204">
    <property type="component" value="Unassembled WGS sequence"/>
</dbReference>
<evidence type="ECO:0000313" key="1">
    <source>
        <dbReference type="EMBL" id="MET3581165.1"/>
    </source>
</evidence>
<dbReference type="RefSeq" id="WP_354492846.1">
    <property type="nucleotide sequence ID" value="NZ_JBEPMC010000007.1"/>
</dbReference>